<keyword evidence="4" id="KW-1185">Reference proteome</keyword>
<evidence type="ECO:0000256" key="1">
    <source>
        <dbReference type="SAM" id="SignalP"/>
    </source>
</evidence>
<dbReference type="EMBL" id="JAEPRE010000184">
    <property type="protein sequence ID" value="KAG2230768.1"/>
    <property type="molecule type" value="Genomic_DNA"/>
</dbReference>
<accession>A0A8H7VW10</accession>
<evidence type="ECO:0000313" key="4">
    <source>
        <dbReference type="Proteomes" id="UP000613177"/>
    </source>
</evidence>
<proteinExistence type="predicted"/>
<dbReference type="Pfam" id="PF22547">
    <property type="entry name" value="2H-SAK"/>
    <property type="match status" value="1"/>
</dbReference>
<name>A0A8H7VW10_9FUNG</name>
<protein>
    <recommendedName>
        <fullName evidence="2">Swiss Army Knife 2H phosphoesterase domain-containing protein</fullName>
    </recommendedName>
</protein>
<sequence>MLKLLLFIVTAICGLTAASQPNYDKRNEVFSYQTHFKTPLGVNWQGPVINISKKVLSADKVPFIEHSAGNSSWLGMNFDYRYVKPVFEILNSTKVPLINRGESHVTVISPPEFTVLATAGITIEQVNKIARDLKIQSSKVVIVCLGKEDVVVADLNKIVYQIIVKIPNLVKIRQKIFQLYIQQGGNSAFFDPRAFWPHITVGFTSGDVFLDQGVYKGYNVCYRPISVKK</sequence>
<dbReference type="AlphaFoldDB" id="A0A8H7VW10"/>
<evidence type="ECO:0000313" key="3">
    <source>
        <dbReference type="EMBL" id="KAG2230768.1"/>
    </source>
</evidence>
<feature type="chain" id="PRO_5034704989" description="Swiss Army Knife 2H phosphoesterase domain-containing protein" evidence="1">
    <location>
        <begin position="19"/>
        <end position="229"/>
    </location>
</feature>
<evidence type="ECO:0000259" key="2">
    <source>
        <dbReference type="Pfam" id="PF22547"/>
    </source>
</evidence>
<organism evidence="3 4">
    <name type="scientific">Thamnidium elegans</name>
    <dbReference type="NCBI Taxonomy" id="101142"/>
    <lineage>
        <taxon>Eukaryota</taxon>
        <taxon>Fungi</taxon>
        <taxon>Fungi incertae sedis</taxon>
        <taxon>Mucoromycota</taxon>
        <taxon>Mucoromycotina</taxon>
        <taxon>Mucoromycetes</taxon>
        <taxon>Mucorales</taxon>
        <taxon>Mucorineae</taxon>
        <taxon>Mucoraceae</taxon>
        <taxon>Thamnidium</taxon>
    </lineage>
</organism>
<gene>
    <name evidence="3" type="ORF">INT48_001670</name>
</gene>
<feature type="domain" description="Swiss Army Knife 2H phosphoesterase" evidence="2">
    <location>
        <begin position="72"/>
        <end position="209"/>
    </location>
</feature>
<feature type="signal peptide" evidence="1">
    <location>
        <begin position="1"/>
        <end position="18"/>
    </location>
</feature>
<comment type="caution">
    <text evidence="3">The sequence shown here is derived from an EMBL/GenBank/DDBJ whole genome shotgun (WGS) entry which is preliminary data.</text>
</comment>
<reference evidence="3" key="1">
    <citation type="submission" date="2021-01" db="EMBL/GenBank/DDBJ databases">
        <title>Metabolic potential, ecology and presence of endohyphal bacteria is reflected in genomic diversity of Mucoromycotina.</title>
        <authorList>
            <person name="Muszewska A."/>
            <person name="Okrasinska A."/>
            <person name="Steczkiewicz K."/>
            <person name="Drgas O."/>
            <person name="Orlowska M."/>
            <person name="Perlinska-Lenart U."/>
            <person name="Aleksandrzak-Piekarczyk T."/>
            <person name="Szatraj K."/>
            <person name="Zielenkiewicz U."/>
            <person name="Pilsyk S."/>
            <person name="Malc E."/>
            <person name="Mieczkowski P."/>
            <person name="Kruszewska J.S."/>
            <person name="Biernat P."/>
            <person name="Pawlowska J."/>
        </authorList>
    </citation>
    <scope>NUCLEOTIDE SEQUENCE</scope>
    <source>
        <strain evidence="3">WA0000018081</strain>
    </source>
</reference>
<dbReference type="InterPro" id="IPR054498">
    <property type="entry name" value="2H-SAK"/>
</dbReference>
<dbReference type="Proteomes" id="UP000613177">
    <property type="component" value="Unassembled WGS sequence"/>
</dbReference>
<keyword evidence="1" id="KW-0732">Signal</keyword>